<feature type="transmembrane region" description="Helical" evidence="2">
    <location>
        <begin position="66"/>
        <end position="87"/>
    </location>
</feature>
<keyword evidence="2" id="KW-0812">Transmembrane</keyword>
<organism evidence="3 4">
    <name type="scientific">Collinsella acetigenes</name>
    <dbReference type="NCBI Taxonomy" id="2713419"/>
    <lineage>
        <taxon>Bacteria</taxon>
        <taxon>Bacillati</taxon>
        <taxon>Actinomycetota</taxon>
        <taxon>Coriobacteriia</taxon>
        <taxon>Coriobacteriales</taxon>
        <taxon>Coriobacteriaceae</taxon>
        <taxon>Collinsella</taxon>
    </lineage>
</organism>
<keyword evidence="2" id="KW-1133">Transmembrane helix</keyword>
<comment type="caution">
    <text evidence="3">The sequence shown here is derived from an EMBL/GenBank/DDBJ whole genome shotgun (WGS) entry which is preliminary data.</text>
</comment>
<dbReference type="AlphaFoldDB" id="A0A7X9UBF2"/>
<protein>
    <submittedName>
        <fullName evidence="3">Uncharacterized protein</fullName>
    </submittedName>
</protein>
<keyword evidence="2" id="KW-0472">Membrane</keyword>
<reference evidence="3 4" key="1">
    <citation type="submission" date="2020-04" db="EMBL/GenBank/DDBJ databases">
        <title>Collinsella sp. KGMB02528 nov., an anaerobic actinobacterium isolated from human feces.</title>
        <authorList>
            <person name="Han K.-I."/>
            <person name="Eom M.K."/>
            <person name="Kim J.-S."/>
            <person name="Lee K.C."/>
            <person name="Suh M.K."/>
            <person name="Park S.-H."/>
            <person name="Lee J.H."/>
            <person name="Kang S.W."/>
            <person name="Park J.-E."/>
            <person name="Oh B.S."/>
            <person name="Yu S.Y."/>
            <person name="Choi S.-H."/>
            <person name="Lee D.H."/>
            <person name="Yoon H."/>
            <person name="Kim B.-Y."/>
            <person name="Lee J.H."/>
            <person name="Lee J.-S."/>
        </authorList>
    </citation>
    <scope>NUCLEOTIDE SEQUENCE [LARGE SCALE GENOMIC DNA]</scope>
    <source>
        <strain evidence="3 4">KGMB02528</strain>
    </source>
</reference>
<name>A0A7X9UBF2_9ACTN</name>
<evidence type="ECO:0000256" key="1">
    <source>
        <dbReference type="SAM" id="MobiDB-lite"/>
    </source>
</evidence>
<proteinExistence type="predicted"/>
<accession>A0A7X9UBF2</accession>
<evidence type="ECO:0000313" key="4">
    <source>
        <dbReference type="Proteomes" id="UP000546970"/>
    </source>
</evidence>
<dbReference type="Proteomes" id="UP000546970">
    <property type="component" value="Unassembled WGS sequence"/>
</dbReference>
<dbReference type="RefSeq" id="WP_169276796.1">
    <property type="nucleotide sequence ID" value="NZ_JABBCP010000001.1"/>
</dbReference>
<dbReference type="EMBL" id="JABBCP010000001">
    <property type="protein sequence ID" value="NMF55062.1"/>
    <property type="molecule type" value="Genomic_DNA"/>
</dbReference>
<evidence type="ECO:0000256" key="2">
    <source>
        <dbReference type="SAM" id="Phobius"/>
    </source>
</evidence>
<keyword evidence="4" id="KW-1185">Reference proteome</keyword>
<feature type="region of interest" description="Disordered" evidence="1">
    <location>
        <begin position="1"/>
        <end position="20"/>
    </location>
</feature>
<evidence type="ECO:0000313" key="3">
    <source>
        <dbReference type="EMBL" id="NMF55062.1"/>
    </source>
</evidence>
<gene>
    <name evidence="3" type="ORF">HF320_01760</name>
</gene>
<feature type="compositionally biased region" description="Basic and acidic residues" evidence="1">
    <location>
        <begin position="1"/>
        <end position="17"/>
    </location>
</feature>
<sequence>MAMETKRRDGRAIDGHMSHARRPVNALDAAKRAAHAKPVERERLRAAAAGTRRVVSSGAAEHSSRAVSFAAALVGIGLALVVVYLIGGALTGIAHHRDGAAAGEAEVAVVRSSEGTVKKSIEYGGFVYRLSATGDGCVLQRRAQGSEDKPSDLCEMDGSPVGVIEYSGAVYAISTTDADYHVTSLALGDGCMPVELVQGDGCVRKARLSKGVLELELRDGTMKNIEL</sequence>